<comment type="subcellular location">
    <subcellularLocation>
        <location evidence="1">Cell membrane</location>
        <topology evidence="1">Single-pass membrane protein</topology>
    </subcellularLocation>
</comment>
<comment type="similarity">
    <text evidence="2">Belongs to the EccB family.</text>
</comment>
<evidence type="ECO:0000256" key="10">
    <source>
        <dbReference type="SAM" id="MobiDB-lite"/>
    </source>
</evidence>
<evidence type="ECO:0000256" key="1">
    <source>
        <dbReference type="ARBA" id="ARBA00004162"/>
    </source>
</evidence>
<proteinExistence type="inferred from homology"/>
<dbReference type="Pfam" id="PF05108">
    <property type="entry name" value="T7SS_ESX1_EccB"/>
    <property type="match status" value="1"/>
</dbReference>
<gene>
    <name evidence="12" type="primary">eccB</name>
    <name evidence="12" type="ORF">H7I41_00580</name>
</gene>
<organism evidence="12 13">
    <name type="scientific">[Mycobacterium] manitobense</name>
    <dbReference type="NCBI Taxonomy" id="190147"/>
    <lineage>
        <taxon>Bacteria</taxon>
        <taxon>Bacillati</taxon>
        <taxon>Actinomycetota</taxon>
        <taxon>Actinomycetes</taxon>
        <taxon>Mycobacteriales</taxon>
        <taxon>Mycobacteriaceae</taxon>
        <taxon>Mycolicibacterium</taxon>
    </lineage>
</organism>
<dbReference type="InterPro" id="IPR007795">
    <property type="entry name" value="T7SS_EccB"/>
</dbReference>
<keyword evidence="4 11" id="KW-0812">Transmembrane</keyword>
<keyword evidence="3" id="KW-1003">Cell membrane</keyword>
<evidence type="ECO:0000256" key="9">
    <source>
        <dbReference type="ARBA" id="ARBA00023136"/>
    </source>
</evidence>
<reference evidence="12" key="1">
    <citation type="submission" date="2020-07" db="EMBL/GenBank/DDBJ databases">
        <authorList>
            <person name="Pettersson B.M.F."/>
            <person name="Behra P.R.K."/>
            <person name="Ramesh M."/>
            <person name="Das S."/>
            <person name="Dasgupta S."/>
            <person name="Kirsebom L.A."/>
        </authorList>
    </citation>
    <scope>NUCLEOTIDE SEQUENCE</scope>
    <source>
        <strain evidence="12">DSM 44615</strain>
    </source>
</reference>
<dbReference type="RefSeq" id="WP_264010600.1">
    <property type="nucleotide sequence ID" value="NZ_JACKSJ010000009.1"/>
</dbReference>
<evidence type="ECO:0000313" key="13">
    <source>
        <dbReference type="Proteomes" id="UP001140293"/>
    </source>
</evidence>
<evidence type="ECO:0000256" key="4">
    <source>
        <dbReference type="ARBA" id="ARBA00022692"/>
    </source>
</evidence>
<dbReference type="Gene3D" id="3.30.2390.20">
    <property type="entry name" value="Type VII secretion system EccB, repeat 1 domain"/>
    <property type="match status" value="1"/>
</dbReference>
<dbReference type="PANTHER" id="PTHR40765:SF2">
    <property type="entry name" value="ESX-2 SECRETION SYSTEM ATPASE ECCB2"/>
    <property type="match status" value="1"/>
</dbReference>
<dbReference type="Proteomes" id="UP001140293">
    <property type="component" value="Unassembled WGS sequence"/>
</dbReference>
<keyword evidence="9 11" id="KW-0472">Membrane</keyword>
<feature type="transmembrane region" description="Helical" evidence="11">
    <location>
        <begin position="41"/>
        <end position="64"/>
    </location>
</feature>
<evidence type="ECO:0000256" key="7">
    <source>
        <dbReference type="ARBA" id="ARBA00022840"/>
    </source>
</evidence>
<reference evidence="12" key="2">
    <citation type="journal article" date="2022" name="BMC Genomics">
        <title>Comparative genome analysis of mycobacteria focusing on tRNA and non-coding RNA.</title>
        <authorList>
            <person name="Behra P.R.K."/>
            <person name="Pettersson B.M.F."/>
            <person name="Ramesh M."/>
            <person name="Das S."/>
            <person name="Dasgupta S."/>
            <person name="Kirsebom L.A."/>
        </authorList>
    </citation>
    <scope>NUCLEOTIDE SEQUENCE</scope>
    <source>
        <strain evidence="12">DSM 44615</strain>
    </source>
</reference>
<sequence length="500" mass="52025">MPAPVTTRAQVNGYRFVVRRLEHALIRGDSRMIHDPMRGQIRALIVGLVISVLITGAAGVLAFFKPTPNMGDSQVLLSKSSGALYVRIGDTLHPALNLASARLIAGENVTPKEVDDKFLNTVRRGPVVGAVGAPASIAAGDEVSESSWTVCDSTRTPTTAEAAGAASIETSVLANRPDLYTGIRAAAPQEMILARSGADVFLIFDGVRAQIDIGDPVVSRALHLSGSAIRDISPGLLNAFPAVAPILPVAVERAGEPTAYLDPAYRVGSILRTSDSRGDTLYVVLSDGLQPVSAATADIIRYSNPVLSAPHSVSPAMTSVAPIVRRLAVDHYPVQSPQVVAREPNQVVCMAWQRAHGAAQATTRLLIGNRLPLPADAAPVRLATFDASGPGLDGVYLRPGTGEYVQATGVEPGSRAAGQLFYVSDTGLRFHVKDAASASALGLTGMKGGDGEADMPQLAPWPVLALLPPGPQLSQESALVAHDGMAPDPRGQQVSSSAGG</sequence>
<dbReference type="InterPro" id="IPR044857">
    <property type="entry name" value="T7SS_EccB_R1"/>
</dbReference>
<dbReference type="GO" id="GO:0005524">
    <property type="term" value="F:ATP binding"/>
    <property type="evidence" value="ECO:0007669"/>
    <property type="project" value="UniProtKB-KW"/>
</dbReference>
<keyword evidence="8 11" id="KW-1133">Transmembrane helix</keyword>
<comment type="caution">
    <text evidence="12">The sequence shown here is derived from an EMBL/GenBank/DDBJ whole genome shotgun (WGS) entry which is preliminary data.</text>
</comment>
<dbReference type="GO" id="GO:0005576">
    <property type="term" value="C:extracellular region"/>
    <property type="evidence" value="ECO:0007669"/>
    <property type="project" value="TreeGrafter"/>
</dbReference>
<feature type="region of interest" description="Disordered" evidence="10">
    <location>
        <begin position="481"/>
        <end position="500"/>
    </location>
</feature>
<dbReference type="AlphaFoldDB" id="A0A9X3BSB1"/>
<accession>A0A9X3BSB1</accession>
<evidence type="ECO:0000256" key="5">
    <source>
        <dbReference type="ARBA" id="ARBA00022741"/>
    </source>
</evidence>
<dbReference type="InterPro" id="IPR042485">
    <property type="entry name" value="T7SS_EccB_R3"/>
</dbReference>
<evidence type="ECO:0000256" key="6">
    <source>
        <dbReference type="ARBA" id="ARBA00022801"/>
    </source>
</evidence>
<dbReference type="GO" id="GO:0016787">
    <property type="term" value="F:hydrolase activity"/>
    <property type="evidence" value="ECO:0007669"/>
    <property type="project" value="UniProtKB-KW"/>
</dbReference>
<keyword evidence="7" id="KW-0067">ATP-binding</keyword>
<evidence type="ECO:0000256" key="8">
    <source>
        <dbReference type="ARBA" id="ARBA00022989"/>
    </source>
</evidence>
<dbReference type="NCBIfam" id="TIGR03919">
    <property type="entry name" value="T7SS_EccB"/>
    <property type="match status" value="1"/>
</dbReference>
<dbReference type="PANTHER" id="PTHR40765">
    <property type="entry name" value="ESX-2 SECRETION SYSTEM ATPASE ECCB2"/>
    <property type="match status" value="1"/>
</dbReference>
<keyword evidence="13" id="KW-1185">Reference proteome</keyword>
<evidence type="ECO:0000313" key="12">
    <source>
        <dbReference type="EMBL" id="MCV7168408.1"/>
    </source>
</evidence>
<evidence type="ECO:0000256" key="11">
    <source>
        <dbReference type="SAM" id="Phobius"/>
    </source>
</evidence>
<keyword evidence="6" id="KW-0378">Hydrolase</keyword>
<keyword evidence="5" id="KW-0547">Nucleotide-binding</keyword>
<protein>
    <submittedName>
        <fullName evidence="12">Type VII secretion protein EccB</fullName>
    </submittedName>
</protein>
<name>A0A9X3BSB1_9MYCO</name>
<dbReference type="Gene3D" id="2.40.50.910">
    <property type="entry name" value="Type VII secretion system EccB, repeat 3 domain"/>
    <property type="match status" value="1"/>
</dbReference>
<evidence type="ECO:0000256" key="2">
    <source>
        <dbReference type="ARBA" id="ARBA00008149"/>
    </source>
</evidence>
<dbReference type="EMBL" id="JACKSJ010000009">
    <property type="protein sequence ID" value="MCV7168408.1"/>
    <property type="molecule type" value="Genomic_DNA"/>
</dbReference>
<dbReference type="GO" id="GO:0005886">
    <property type="term" value="C:plasma membrane"/>
    <property type="evidence" value="ECO:0007669"/>
    <property type="project" value="UniProtKB-SubCell"/>
</dbReference>
<evidence type="ECO:0000256" key="3">
    <source>
        <dbReference type="ARBA" id="ARBA00022475"/>
    </source>
</evidence>